<organism evidence="2 3">
    <name type="scientific">Rangifer tarandus platyrhynchus</name>
    <name type="common">Svalbard reindeer</name>
    <dbReference type="NCBI Taxonomy" id="3082113"/>
    <lineage>
        <taxon>Eukaryota</taxon>
        <taxon>Metazoa</taxon>
        <taxon>Chordata</taxon>
        <taxon>Craniata</taxon>
        <taxon>Vertebrata</taxon>
        <taxon>Euteleostomi</taxon>
        <taxon>Mammalia</taxon>
        <taxon>Eutheria</taxon>
        <taxon>Laurasiatheria</taxon>
        <taxon>Artiodactyla</taxon>
        <taxon>Ruminantia</taxon>
        <taxon>Pecora</taxon>
        <taxon>Cervidae</taxon>
        <taxon>Odocoileinae</taxon>
        <taxon>Rangifer</taxon>
    </lineage>
</organism>
<dbReference type="EMBL" id="OX459955">
    <property type="protein sequence ID" value="CAI9159389.1"/>
    <property type="molecule type" value="Genomic_DNA"/>
</dbReference>
<proteinExistence type="predicted"/>
<dbReference type="Proteomes" id="UP001176941">
    <property type="component" value="Chromosome 19"/>
</dbReference>
<accession>A0ABN8YI40</accession>
<evidence type="ECO:0000256" key="1">
    <source>
        <dbReference type="SAM" id="MobiDB-lite"/>
    </source>
</evidence>
<evidence type="ECO:0000313" key="2">
    <source>
        <dbReference type="EMBL" id="CAI9159389.1"/>
    </source>
</evidence>
<gene>
    <name evidence="2" type="ORF">MRATA1EN1_LOCUS8351</name>
</gene>
<feature type="region of interest" description="Disordered" evidence="1">
    <location>
        <begin position="96"/>
        <end position="119"/>
    </location>
</feature>
<keyword evidence="3" id="KW-1185">Reference proteome</keyword>
<feature type="compositionally biased region" description="Polar residues" evidence="1">
    <location>
        <begin position="106"/>
        <end position="116"/>
    </location>
</feature>
<reference evidence="2" key="1">
    <citation type="submission" date="2023-04" db="EMBL/GenBank/DDBJ databases">
        <authorList>
            <consortium name="ELIXIR-Norway"/>
        </authorList>
    </citation>
    <scope>NUCLEOTIDE SEQUENCE [LARGE SCALE GENOMIC DNA]</scope>
</reference>
<feature type="region of interest" description="Disordered" evidence="1">
    <location>
        <begin position="134"/>
        <end position="154"/>
    </location>
</feature>
<sequence>MVVVSDRSEFFISKTAGTGPSVKAGEDGTGGCRCQRVTATGGLLGTLAGAAWRQELRAPRAERSSAWKKTQPFPKLRAKPNSLILILQLRKAESATPAASRGGALSLTQGPLTSGSWDLGAENKVKRPEQLGMLQEGPALPPSQNYTLLTPRTV</sequence>
<name>A0ABN8YI40_RANTA</name>
<feature type="compositionally biased region" description="Polar residues" evidence="1">
    <location>
        <begin position="142"/>
        <end position="154"/>
    </location>
</feature>
<evidence type="ECO:0000313" key="3">
    <source>
        <dbReference type="Proteomes" id="UP001176941"/>
    </source>
</evidence>
<protein>
    <submittedName>
        <fullName evidence="2">Uncharacterized protein</fullName>
    </submittedName>
</protein>